<dbReference type="PIRSF" id="PIRSF000097">
    <property type="entry name" value="AKR"/>
    <property type="match status" value="1"/>
</dbReference>
<keyword evidence="3" id="KW-0560">Oxidoreductase</keyword>
<keyword evidence="4" id="KW-0732">Signal</keyword>
<evidence type="ECO:0000313" key="7">
    <source>
        <dbReference type="Proteomes" id="UP001189429"/>
    </source>
</evidence>
<keyword evidence="2" id="KW-0521">NADP</keyword>
<comment type="caution">
    <text evidence="6">The sequence shown here is derived from an EMBL/GenBank/DDBJ whole genome shotgun (WGS) entry which is preliminary data.</text>
</comment>
<evidence type="ECO:0000313" key="6">
    <source>
        <dbReference type="EMBL" id="CAK0803092.1"/>
    </source>
</evidence>
<dbReference type="EMBL" id="CAUYUJ010002947">
    <property type="protein sequence ID" value="CAK0803092.1"/>
    <property type="molecule type" value="Genomic_DNA"/>
</dbReference>
<dbReference type="PROSITE" id="PS00062">
    <property type="entry name" value="ALDOKETO_REDUCTASE_2"/>
    <property type="match status" value="1"/>
</dbReference>
<feature type="domain" description="NADP-dependent oxidoreductase" evidence="5">
    <location>
        <begin position="37"/>
        <end position="309"/>
    </location>
</feature>
<reference evidence="6" key="1">
    <citation type="submission" date="2023-10" db="EMBL/GenBank/DDBJ databases">
        <authorList>
            <person name="Chen Y."/>
            <person name="Shah S."/>
            <person name="Dougan E. K."/>
            <person name="Thang M."/>
            <person name="Chan C."/>
        </authorList>
    </citation>
    <scope>NUCLEOTIDE SEQUENCE [LARGE SCALE GENOMIC DNA]</scope>
</reference>
<evidence type="ECO:0000256" key="3">
    <source>
        <dbReference type="ARBA" id="ARBA00023002"/>
    </source>
</evidence>
<evidence type="ECO:0000256" key="1">
    <source>
        <dbReference type="ARBA" id="ARBA00007905"/>
    </source>
</evidence>
<dbReference type="InterPro" id="IPR036812">
    <property type="entry name" value="NAD(P)_OxRdtase_dom_sf"/>
</dbReference>
<dbReference type="PRINTS" id="PR00069">
    <property type="entry name" value="ALDKETRDTASE"/>
</dbReference>
<organism evidence="6 7">
    <name type="scientific">Prorocentrum cordatum</name>
    <dbReference type="NCBI Taxonomy" id="2364126"/>
    <lineage>
        <taxon>Eukaryota</taxon>
        <taxon>Sar</taxon>
        <taxon>Alveolata</taxon>
        <taxon>Dinophyceae</taxon>
        <taxon>Prorocentrales</taxon>
        <taxon>Prorocentraceae</taxon>
        <taxon>Prorocentrum</taxon>
    </lineage>
</organism>
<comment type="similarity">
    <text evidence="1">Belongs to the aldo/keto reductase family.</text>
</comment>
<name>A0ABN9QEE4_9DINO</name>
<sequence length="331" mass="35880">MVLKILCALFVPCFARPPTVTLRNGVEMPLLSAGVYQYNSSEAHASIASAIKVGFTALDTALDYWNQDGVGAALKEAFAAGLRRDQIFVETKVPGCANPAENTTRNPLTCYSDTQKNLERDLESLGLPYVDLVIIHFPPFPSFAVRSCNEITGSCGMARAQWKAMVEFYKAGKAKAIGVSNYCPSCFNCLKDTDVFPMVNQVMMHAGMGVDPGNIVSYGKSKGVVTQAYSALGNTPWTHHAEPEILTGNLTTAIAKAHNVSTVQVALKFLVEAGIPAVTKSSNSAHLASDLDLWSWNLTTEETQQMNEFRINKVFDKYSFACSSIADTVVV</sequence>
<dbReference type="Proteomes" id="UP001189429">
    <property type="component" value="Unassembled WGS sequence"/>
</dbReference>
<dbReference type="InterPro" id="IPR023210">
    <property type="entry name" value="NADP_OxRdtase_dom"/>
</dbReference>
<feature type="chain" id="PRO_5046021379" description="NADP-dependent oxidoreductase domain-containing protein" evidence="4">
    <location>
        <begin position="16"/>
        <end position="331"/>
    </location>
</feature>
<keyword evidence="7" id="KW-1185">Reference proteome</keyword>
<dbReference type="CDD" id="cd19071">
    <property type="entry name" value="AKR_AKR1-5-like"/>
    <property type="match status" value="1"/>
</dbReference>
<feature type="signal peptide" evidence="4">
    <location>
        <begin position="1"/>
        <end position="15"/>
    </location>
</feature>
<accession>A0ABN9QEE4</accession>
<protein>
    <recommendedName>
        <fullName evidence="5">NADP-dependent oxidoreductase domain-containing protein</fullName>
    </recommendedName>
</protein>
<proteinExistence type="inferred from homology"/>
<dbReference type="InterPro" id="IPR018170">
    <property type="entry name" value="Aldo/ket_reductase_CS"/>
</dbReference>
<dbReference type="PANTHER" id="PTHR43827:SF3">
    <property type="entry name" value="NADP-DEPENDENT OXIDOREDUCTASE DOMAIN-CONTAINING PROTEIN"/>
    <property type="match status" value="1"/>
</dbReference>
<dbReference type="Gene3D" id="3.20.20.100">
    <property type="entry name" value="NADP-dependent oxidoreductase domain"/>
    <property type="match status" value="1"/>
</dbReference>
<dbReference type="SUPFAM" id="SSF51430">
    <property type="entry name" value="NAD(P)-linked oxidoreductase"/>
    <property type="match status" value="1"/>
</dbReference>
<dbReference type="InterPro" id="IPR020471">
    <property type="entry name" value="AKR"/>
</dbReference>
<dbReference type="PANTHER" id="PTHR43827">
    <property type="entry name" value="2,5-DIKETO-D-GLUCONIC ACID REDUCTASE"/>
    <property type="match status" value="1"/>
</dbReference>
<gene>
    <name evidence="6" type="ORF">PCOR1329_LOCUS10395</name>
</gene>
<evidence type="ECO:0000256" key="4">
    <source>
        <dbReference type="SAM" id="SignalP"/>
    </source>
</evidence>
<dbReference type="Pfam" id="PF00248">
    <property type="entry name" value="Aldo_ket_red"/>
    <property type="match status" value="1"/>
</dbReference>
<evidence type="ECO:0000259" key="5">
    <source>
        <dbReference type="Pfam" id="PF00248"/>
    </source>
</evidence>
<evidence type="ECO:0000256" key="2">
    <source>
        <dbReference type="ARBA" id="ARBA00022857"/>
    </source>
</evidence>